<evidence type="ECO:0000313" key="3">
    <source>
        <dbReference type="Proteomes" id="UP000054600"/>
    </source>
</evidence>
<dbReference type="STRING" id="1122169.Lsha_2283"/>
<organism evidence="2 3">
    <name type="scientific">Legionella shakespearei DSM 23087</name>
    <dbReference type="NCBI Taxonomy" id="1122169"/>
    <lineage>
        <taxon>Bacteria</taxon>
        <taxon>Pseudomonadati</taxon>
        <taxon>Pseudomonadota</taxon>
        <taxon>Gammaproteobacteria</taxon>
        <taxon>Legionellales</taxon>
        <taxon>Legionellaceae</taxon>
        <taxon>Legionella</taxon>
    </lineage>
</organism>
<name>A0A0W0YLH0_9GAMM</name>
<dbReference type="OrthoDB" id="5647215at2"/>
<keyword evidence="1" id="KW-1133">Transmembrane helix</keyword>
<feature type="transmembrane region" description="Helical" evidence="1">
    <location>
        <begin position="71"/>
        <end position="92"/>
    </location>
</feature>
<dbReference type="RefSeq" id="WP_018577857.1">
    <property type="nucleotide sequence ID" value="NZ_KB892415.1"/>
</dbReference>
<dbReference type="PATRIC" id="fig|1122169.6.peg.2629"/>
<gene>
    <name evidence="2" type="ORF">Lsha_2283</name>
</gene>
<keyword evidence="1" id="KW-0472">Membrane</keyword>
<dbReference type="eggNOG" id="ENOG5031E8K">
    <property type="taxonomic scope" value="Bacteria"/>
</dbReference>
<dbReference type="Proteomes" id="UP000054600">
    <property type="component" value="Unassembled WGS sequence"/>
</dbReference>
<dbReference type="EMBL" id="LNYW01000065">
    <property type="protein sequence ID" value="KTD57730.1"/>
    <property type="molecule type" value="Genomic_DNA"/>
</dbReference>
<protein>
    <submittedName>
        <fullName evidence="2">Uncharacterized protein</fullName>
    </submittedName>
</protein>
<proteinExistence type="predicted"/>
<accession>A0A0W0YLH0</accession>
<keyword evidence="3" id="KW-1185">Reference proteome</keyword>
<feature type="transmembrane region" description="Helical" evidence="1">
    <location>
        <begin position="113"/>
        <end position="132"/>
    </location>
</feature>
<comment type="caution">
    <text evidence="2">The sequence shown here is derived from an EMBL/GenBank/DDBJ whole genome shotgun (WGS) entry which is preliminary data.</text>
</comment>
<evidence type="ECO:0000256" key="1">
    <source>
        <dbReference type="SAM" id="Phobius"/>
    </source>
</evidence>
<keyword evidence="1" id="KW-0812">Transmembrane</keyword>
<evidence type="ECO:0000313" key="2">
    <source>
        <dbReference type="EMBL" id="KTD57730.1"/>
    </source>
</evidence>
<sequence length="164" mass="17500">MANSFFSRVGNTWDEFYYSNLRDKYSNAIPVPSKNYTRPIESIDDFATLAVRPIEKPLWLAVNTLSFLLKAVLYAAASIVLAPCALGLLLIAPNSELCEKTCASFKVAAANTIVAAGMSAVALLSAVISLIFNPVLLASRVAATALDHVNSATEACFGVTIARL</sequence>
<dbReference type="AlphaFoldDB" id="A0A0W0YLH0"/>
<reference evidence="2 3" key="1">
    <citation type="submission" date="2015-11" db="EMBL/GenBank/DDBJ databases">
        <title>Genomic analysis of 38 Legionella species identifies large and diverse effector repertoires.</title>
        <authorList>
            <person name="Burstein D."/>
            <person name="Amaro F."/>
            <person name="Zusman T."/>
            <person name="Lifshitz Z."/>
            <person name="Cohen O."/>
            <person name="Gilbert J.A."/>
            <person name="Pupko T."/>
            <person name="Shuman H.A."/>
            <person name="Segal G."/>
        </authorList>
    </citation>
    <scope>NUCLEOTIDE SEQUENCE [LARGE SCALE GENOMIC DNA]</scope>
    <source>
        <strain evidence="2 3">ATCC 49655</strain>
    </source>
</reference>